<name>A0A1I7HHF1_9PROT</name>
<dbReference type="InterPro" id="IPR004101">
    <property type="entry name" value="Mur_ligase_C"/>
</dbReference>
<keyword evidence="1 10" id="KW-0963">Cytoplasm</keyword>
<gene>
    <name evidence="10" type="primary">murF</name>
    <name evidence="15" type="ORF">SAMN05216339_10521</name>
</gene>
<reference evidence="15 16" key="1">
    <citation type="submission" date="2016-10" db="EMBL/GenBank/DDBJ databases">
        <authorList>
            <person name="de Groot N.N."/>
        </authorList>
    </citation>
    <scope>NUCLEOTIDE SEQUENCE [LARGE SCALE GENOMIC DNA]</scope>
    <source>
        <strain evidence="15 16">Nm24</strain>
    </source>
</reference>
<evidence type="ECO:0000256" key="8">
    <source>
        <dbReference type="ARBA" id="ARBA00023306"/>
    </source>
</evidence>
<keyword evidence="2 10" id="KW-0436">Ligase</keyword>
<evidence type="ECO:0000313" key="15">
    <source>
        <dbReference type="EMBL" id="SFU60184.1"/>
    </source>
</evidence>
<dbReference type="Pfam" id="PF08245">
    <property type="entry name" value="Mur_ligase_M"/>
    <property type="match status" value="1"/>
</dbReference>
<evidence type="ECO:0000256" key="10">
    <source>
        <dbReference type="HAMAP-Rule" id="MF_02019"/>
    </source>
</evidence>
<dbReference type="UniPathway" id="UPA00219"/>
<dbReference type="NCBIfam" id="TIGR01143">
    <property type="entry name" value="murF"/>
    <property type="match status" value="1"/>
</dbReference>
<evidence type="ECO:0000259" key="12">
    <source>
        <dbReference type="Pfam" id="PF01225"/>
    </source>
</evidence>
<dbReference type="SUPFAM" id="SSF63418">
    <property type="entry name" value="MurE/MurF N-terminal domain"/>
    <property type="match status" value="1"/>
</dbReference>
<dbReference type="InterPro" id="IPR005863">
    <property type="entry name" value="UDP-N-AcMur_synth"/>
</dbReference>
<sequence>MMSVQEAALALHTNWSGGNPVFTGVSTDSRTLKPGDLFIALSGEQFDGHRFISAVIEKGAVAAMVSTDTAIIPTTSDFGWIKVNDTRLGFGQLAANWRQHFTLPLVAVTGSNGKTTVKEMIAAIFRHEFGSENVLATTGNLNNDIGVPQMLLQLNTRHTCAVIEMGMNHTGEIAYLSQLAAPTIAVITNAGTAHIEHLGTTEAIACAKGEIFTGLEVQGVAVINADDTYAQLWRQLAGSRRILDFGITNPAAISAQQTSSSSEAAWLLQLPDDKVEITLQVPGRHNIYNALAAAAAATAAGISTTSIAEGLHNFMGTPGRLQKKAGLHQSILIDDTYNANPDSMQAALNVLAEMPGKKILILGDMGELGTDAARFHYTIGQQAAKAGVDALLALGELSQQTVAGFGSGAQHFADLDTLLKKAQDYLGKNVSVLVKGSRFMRMERVIEQLQDRYVK</sequence>
<keyword evidence="7 10" id="KW-0573">Peptidoglycan synthesis</keyword>
<dbReference type="SUPFAM" id="SSF53244">
    <property type="entry name" value="MurD-like peptide ligases, peptide-binding domain"/>
    <property type="match status" value="1"/>
</dbReference>
<dbReference type="GO" id="GO:0008360">
    <property type="term" value="P:regulation of cell shape"/>
    <property type="evidence" value="ECO:0007669"/>
    <property type="project" value="UniProtKB-KW"/>
</dbReference>
<feature type="domain" description="Mur ligase N-terminal catalytic" evidence="12">
    <location>
        <begin position="22"/>
        <end position="71"/>
    </location>
</feature>
<dbReference type="GO" id="GO:0071555">
    <property type="term" value="P:cell wall organization"/>
    <property type="evidence" value="ECO:0007669"/>
    <property type="project" value="UniProtKB-KW"/>
</dbReference>
<evidence type="ECO:0000256" key="6">
    <source>
        <dbReference type="ARBA" id="ARBA00022960"/>
    </source>
</evidence>
<dbReference type="RefSeq" id="WP_074928266.1">
    <property type="nucleotide sequence ID" value="NZ_FPBL01000005.1"/>
</dbReference>
<dbReference type="EC" id="6.3.2.10" evidence="10 11"/>
<dbReference type="Pfam" id="PF01225">
    <property type="entry name" value="Mur_ligase"/>
    <property type="match status" value="1"/>
</dbReference>
<keyword evidence="3 10" id="KW-0132">Cell division</keyword>
<comment type="pathway">
    <text evidence="10 11">Cell wall biogenesis; peptidoglycan biosynthesis.</text>
</comment>
<keyword evidence="8 10" id="KW-0131">Cell cycle</keyword>
<dbReference type="InterPro" id="IPR051046">
    <property type="entry name" value="MurCDEF_CellWall_CoF430Synth"/>
</dbReference>
<protein>
    <recommendedName>
        <fullName evidence="10 11">UDP-N-acetylmuramoyl-tripeptide--D-alanyl-D-alanine ligase</fullName>
        <ecNumber evidence="10 11">6.3.2.10</ecNumber>
    </recommendedName>
    <alternativeName>
        <fullName evidence="10">D-alanyl-D-alanine-adding enzyme</fullName>
    </alternativeName>
</protein>
<accession>A0A1I7HHF1</accession>
<dbReference type="InterPro" id="IPR035911">
    <property type="entry name" value="MurE/MurF_N"/>
</dbReference>
<dbReference type="SUPFAM" id="SSF53623">
    <property type="entry name" value="MurD-like peptide ligases, catalytic domain"/>
    <property type="match status" value="1"/>
</dbReference>
<proteinExistence type="inferred from homology"/>
<evidence type="ECO:0000259" key="14">
    <source>
        <dbReference type="Pfam" id="PF08245"/>
    </source>
</evidence>
<evidence type="ECO:0000256" key="4">
    <source>
        <dbReference type="ARBA" id="ARBA00022741"/>
    </source>
</evidence>
<dbReference type="PANTHER" id="PTHR43024:SF1">
    <property type="entry name" value="UDP-N-ACETYLMURAMOYL-TRIPEPTIDE--D-ALANYL-D-ALANINE LIGASE"/>
    <property type="match status" value="1"/>
</dbReference>
<dbReference type="InterPro" id="IPR036565">
    <property type="entry name" value="Mur-like_cat_sf"/>
</dbReference>
<dbReference type="Pfam" id="PF02875">
    <property type="entry name" value="Mur_ligase_C"/>
    <property type="match status" value="1"/>
</dbReference>
<evidence type="ECO:0000256" key="1">
    <source>
        <dbReference type="ARBA" id="ARBA00022490"/>
    </source>
</evidence>
<evidence type="ECO:0000256" key="7">
    <source>
        <dbReference type="ARBA" id="ARBA00022984"/>
    </source>
</evidence>
<feature type="domain" description="Mur ligase central" evidence="14">
    <location>
        <begin position="108"/>
        <end position="297"/>
    </location>
</feature>
<comment type="subcellular location">
    <subcellularLocation>
        <location evidence="10 11">Cytoplasm</location>
    </subcellularLocation>
</comment>
<dbReference type="EMBL" id="FPBL01000005">
    <property type="protein sequence ID" value="SFU60184.1"/>
    <property type="molecule type" value="Genomic_DNA"/>
</dbReference>
<keyword evidence="9 10" id="KW-0961">Cell wall biogenesis/degradation</keyword>
<dbReference type="InterPro" id="IPR000713">
    <property type="entry name" value="Mur_ligase_N"/>
</dbReference>
<comment type="function">
    <text evidence="10 11">Involved in cell wall formation. Catalyzes the final step in the synthesis of UDP-N-acetylmuramoyl-pentapeptide, the precursor of murein.</text>
</comment>
<dbReference type="GO" id="GO:0009252">
    <property type="term" value="P:peptidoglycan biosynthetic process"/>
    <property type="evidence" value="ECO:0007669"/>
    <property type="project" value="UniProtKB-UniRule"/>
</dbReference>
<dbReference type="GO" id="GO:0051301">
    <property type="term" value="P:cell division"/>
    <property type="evidence" value="ECO:0007669"/>
    <property type="project" value="UniProtKB-KW"/>
</dbReference>
<dbReference type="GO" id="GO:0008766">
    <property type="term" value="F:UDP-N-acetylmuramoylalanyl-D-glutamyl-2,6-diaminopimelate-D-alanyl-D-alanine ligase activity"/>
    <property type="evidence" value="ECO:0007669"/>
    <property type="project" value="RHEA"/>
</dbReference>
<keyword evidence="4 10" id="KW-0547">Nucleotide-binding</keyword>
<organism evidence="15 16">
    <name type="scientific">Nitrosomonas eutropha</name>
    <dbReference type="NCBI Taxonomy" id="916"/>
    <lineage>
        <taxon>Bacteria</taxon>
        <taxon>Pseudomonadati</taxon>
        <taxon>Pseudomonadota</taxon>
        <taxon>Betaproteobacteria</taxon>
        <taxon>Nitrosomonadales</taxon>
        <taxon>Nitrosomonadaceae</taxon>
        <taxon>Nitrosomonas</taxon>
    </lineage>
</organism>
<keyword evidence="6 10" id="KW-0133">Cell shape</keyword>
<keyword evidence="5 10" id="KW-0067">ATP-binding</keyword>
<dbReference type="AlphaFoldDB" id="A0A1I7HHF1"/>
<evidence type="ECO:0000313" key="16">
    <source>
        <dbReference type="Proteomes" id="UP000183926"/>
    </source>
</evidence>
<evidence type="ECO:0000256" key="3">
    <source>
        <dbReference type="ARBA" id="ARBA00022618"/>
    </source>
</evidence>
<dbReference type="Proteomes" id="UP000183926">
    <property type="component" value="Unassembled WGS sequence"/>
</dbReference>
<dbReference type="InterPro" id="IPR013221">
    <property type="entry name" value="Mur_ligase_cen"/>
</dbReference>
<evidence type="ECO:0000256" key="2">
    <source>
        <dbReference type="ARBA" id="ARBA00022598"/>
    </source>
</evidence>
<dbReference type="OrthoDB" id="9801978at2"/>
<dbReference type="GO" id="GO:0005524">
    <property type="term" value="F:ATP binding"/>
    <property type="evidence" value="ECO:0007669"/>
    <property type="project" value="UniProtKB-UniRule"/>
</dbReference>
<comment type="catalytic activity">
    <reaction evidence="10 11">
        <text>D-alanyl-D-alanine + UDP-N-acetyl-alpha-D-muramoyl-L-alanyl-gamma-D-glutamyl-meso-2,6-diaminopimelate + ATP = UDP-N-acetyl-alpha-D-muramoyl-L-alanyl-gamma-D-glutamyl-meso-2,6-diaminopimeloyl-D-alanyl-D-alanine + ADP + phosphate + H(+)</text>
        <dbReference type="Rhea" id="RHEA:28374"/>
        <dbReference type="ChEBI" id="CHEBI:15378"/>
        <dbReference type="ChEBI" id="CHEBI:30616"/>
        <dbReference type="ChEBI" id="CHEBI:43474"/>
        <dbReference type="ChEBI" id="CHEBI:57822"/>
        <dbReference type="ChEBI" id="CHEBI:61386"/>
        <dbReference type="ChEBI" id="CHEBI:83905"/>
        <dbReference type="ChEBI" id="CHEBI:456216"/>
        <dbReference type="EC" id="6.3.2.10"/>
    </reaction>
</comment>
<dbReference type="GO" id="GO:0005737">
    <property type="term" value="C:cytoplasm"/>
    <property type="evidence" value="ECO:0007669"/>
    <property type="project" value="UniProtKB-SubCell"/>
</dbReference>
<feature type="domain" description="Mur ligase C-terminal" evidence="13">
    <location>
        <begin position="319"/>
        <end position="438"/>
    </location>
</feature>
<dbReference type="PANTHER" id="PTHR43024">
    <property type="entry name" value="UDP-N-ACETYLMURAMOYL-TRIPEPTIDE--D-ALANYL-D-ALANINE LIGASE"/>
    <property type="match status" value="1"/>
</dbReference>
<comment type="similarity">
    <text evidence="10">Belongs to the MurCDEF family. MurF subfamily.</text>
</comment>
<dbReference type="Gene3D" id="3.40.1390.10">
    <property type="entry name" value="MurE/MurF, N-terminal domain"/>
    <property type="match status" value="1"/>
</dbReference>
<dbReference type="HAMAP" id="MF_02019">
    <property type="entry name" value="MurF"/>
    <property type="match status" value="1"/>
</dbReference>
<dbReference type="GO" id="GO:0047480">
    <property type="term" value="F:UDP-N-acetylmuramoyl-tripeptide-D-alanyl-D-alanine ligase activity"/>
    <property type="evidence" value="ECO:0007669"/>
    <property type="project" value="UniProtKB-UniRule"/>
</dbReference>
<dbReference type="Gene3D" id="3.40.1190.10">
    <property type="entry name" value="Mur-like, catalytic domain"/>
    <property type="match status" value="1"/>
</dbReference>
<dbReference type="Gene3D" id="3.90.190.20">
    <property type="entry name" value="Mur ligase, C-terminal domain"/>
    <property type="match status" value="1"/>
</dbReference>
<evidence type="ECO:0000256" key="11">
    <source>
        <dbReference type="RuleBase" id="RU004136"/>
    </source>
</evidence>
<feature type="binding site" evidence="10">
    <location>
        <begin position="110"/>
        <end position="116"/>
    </location>
    <ligand>
        <name>ATP</name>
        <dbReference type="ChEBI" id="CHEBI:30616"/>
    </ligand>
</feature>
<dbReference type="InterPro" id="IPR036615">
    <property type="entry name" value="Mur_ligase_C_dom_sf"/>
</dbReference>
<evidence type="ECO:0000256" key="5">
    <source>
        <dbReference type="ARBA" id="ARBA00022840"/>
    </source>
</evidence>
<evidence type="ECO:0000256" key="9">
    <source>
        <dbReference type="ARBA" id="ARBA00023316"/>
    </source>
</evidence>
<evidence type="ECO:0000259" key="13">
    <source>
        <dbReference type="Pfam" id="PF02875"/>
    </source>
</evidence>